<keyword evidence="2" id="KW-1185">Reference proteome</keyword>
<dbReference type="RefSeq" id="WP_011769262.1">
    <property type="nucleotide sequence ID" value="NC_008709.1"/>
</dbReference>
<dbReference type="EMBL" id="CP000510">
    <property type="protein sequence ID" value="ABM02699.1"/>
    <property type="molecule type" value="Genomic_DNA"/>
</dbReference>
<dbReference type="eggNOG" id="COG5453">
    <property type="taxonomic scope" value="Bacteria"/>
</dbReference>
<protein>
    <submittedName>
        <fullName evidence="1">Uncharacterized protein</fullName>
    </submittedName>
</protein>
<organism evidence="1 2">
    <name type="scientific">Psychromonas ingrahamii (strain DSM 17664 / CCUG 51855 / 37)</name>
    <dbReference type="NCBI Taxonomy" id="357804"/>
    <lineage>
        <taxon>Bacteria</taxon>
        <taxon>Pseudomonadati</taxon>
        <taxon>Pseudomonadota</taxon>
        <taxon>Gammaproteobacteria</taxon>
        <taxon>Alteromonadales</taxon>
        <taxon>Psychromonadaceae</taxon>
        <taxon>Psychromonas</taxon>
    </lineage>
</organism>
<dbReference type="KEGG" id="pin:Ping_0857"/>
<sequence>MGFFKQFAQLISGKPAPAVVFPSIEYKGFTIRPEPMKDNGQFRVAAMIEKGEGETLKQHHFIRSDSQASSEKTAELTLLKCKMFIDQSGDDIFK</sequence>
<proteinExistence type="predicted"/>
<reference evidence="1 2" key="1">
    <citation type="submission" date="2007-01" db="EMBL/GenBank/DDBJ databases">
        <title>Complete sequence of Psychromonas ingrahamii 37.</title>
        <authorList>
            <consortium name="US DOE Joint Genome Institute"/>
            <person name="Copeland A."/>
            <person name="Lucas S."/>
            <person name="Lapidus A."/>
            <person name="Barry K."/>
            <person name="Detter J.C."/>
            <person name="Glavina del Rio T."/>
            <person name="Hammon N."/>
            <person name="Israni S."/>
            <person name="Dalin E."/>
            <person name="Tice H."/>
            <person name="Pitluck S."/>
            <person name="Thompson L.S."/>
            <person name="Brettin T."/>
            <person name="Bruce D."/>
            <person name="Han C."/>
            <person name="Tapia R."/>
            <person name="Schmutz J."/>
            <person name="Larimer F."/>
            <person name="Land M."/>
            <person name="Hauser L."/>
            <person name="Kyrpides N."/>
            <person name="Ivanova N."/>
            <person name="Staley J."/>
            <person name="Richardson P."/>
        </authorList>
    </citation>
    <scope>NUCLEOTIDE SEQUENCE [LARGE SCALE GENOMIC DNA]</scope>
    <source>
        <strain evidence="1 2">37</strain>
    </source>
</reference>
<dbReference type="AlphaFoldDB" id="A1ST84"/>
<dbReference type="Proteomes" id="UP000000639">
    <property type="component" value="Chromosome"/>
</dbReference>
<dbReference type="HOGENOM" id="CLU_171735_0_0_6"/>
<evidence type="ECO:0000313" key="1">
    <source>
        <dbReference type="EMBL" id="ABM02699.1"/>
    </source>
</evidence>
<accession>A1ST84</accession>
<dbReference type="OrthoDB" id="9800971at2"/>
<evidence type="ECO:0000313" key="2">
    <source>
        <dbReference type="Proteomes" id="UP000000639"/>
    </source>
</evidence>
<name>A1ST84_PSYIN</name>
<dbReference type="Pfam" id="PF10115">
    <property type="entry name" value="HlyU"/>
    <property type="match status" value="1"/>
</dbReference>
<dbReference type="STRING" id="357804.Ping_0857"/>
<dbReference type="InterPro" id="IPR018772">
    <property type="entry name" value="Transcription_activator_HlyU"/>
</dbReference>
<gene>
    <name evidence="1" type="ordered locus">Ping_0857</name>
</gene>